<evidence type="ECO:0000256" key="4">
    <source>
        <dbReference type="ARBA" id="ARBA00022980"/>
    </source>
</evidence>
<dbReference type="GO" id="GO:0002181">
    <property type="term" value="P:cytoplasmic translation"/>
    <property type="evidence" value="ECO:0007669"/>
    <property type="project" value="TreeGrafter"/>
</dbReference>
<dbReference type="InterPro" id="IPR036789">
    <property type="entry name" value="Ribosomal_uL6-like_a/b-dom_sf"/>
</dbReference>
<dbReference type="InterPro" id="IPR002358">
    <property type="entry name" value="Ribosomal_uL6_CS"/>
</dbReference>
<keyword evidence="11" id="KW-1185">Reference proteome</keyword>
<evidence type="ECO:0000313" key="10">
    <source>
        <dbReference type="EMBL" id="QQL45835.1"/>
    </source>
</evidence>
<sequence>MSRVGKKSILIPEKVNFNIDANGHVTVDGPKGKLEYTLPEGITAKEEDGQIVVERTSEDRKVRALHGTARALINNLVVGVSTGFTKNLEIHGVGFRAAVKGSAIDLSLGFSHPVLHPIPEGLTVTVADNTKIKVEGIDKHLVGQFASDVRAYYPPEPYKGKGVRYSDEYVRRKAGKSVSK</sequence>
<dbReference type="PROSITE" id="PS00525">
    <property type="entry name" value="RIBOSOMAL_L6_1"/>
    <property type="match status" value="1"/>
</dbReference>
<keyword evidence="4 6" id="KW-0689">Ribosomal protein</keyword>
<comment type="subunit">
    <text evidence="6">Part of the 50S ribosomal subunit.</text>
</comment>
<dbReference type="FunFam" id="3.90.930.12:FF:000001">
    <property type="entry name" value="50S ribosomal protein L6"/>
    <property type="match status" value="1"/>
</dbReference>
<dbReference type="Pfam" id="PF00347">
    <property type="entry name" value="Ribosomal_L6"/>
    <property type="match status" value="2"/>
</dbReference>
<dbReference type="EMBL" id="CP066776">
    <property type="protein sequence ID" value="QQL45835.1"/>
    <property type="molecule type" value="Genomic_DNA"/>
</dbReference>
<dbReference type="GO" id="GO:0022625">
    <property type="term" value="C:cytosolic large ribosomal subunit"/>
    <property type="evidence" value="ECO:0007669"/>
    <property type="project" value="UniProtKB-UniRule"/>
</dbReference>
<dbReference type="FunFam" id="3.90.930.12:FF:000002">
    <property type="entry name" value="50S ribosomal protein L6"/>
    <property type="match status" value="1"/>
</dbReference>
<dbReference type="InterPro" id="IPR019906">
    <property type="entry name" value="Ribosomal_uL6_bac-type"/>
</dbReference>
<dbReference type="PIRSF" id="PIRSF002162">
    <property type="entry name" value="Ribosomal_L6"/>
    <property type="match status" value="1"/>
</dbReference>
<dbReference type="KEGG" id="soa:G3M56_004420"/>
<comment type="similarity">
    <text evidence="1 6 7">Belongs to the universal ribosomal protein uL6 family.</text>
</comment>
<evidence type="ECO:0000259" key="9">
    <source>
        <dbReference type="Pfam" id="PF00347"/>
    </source>
</evidence>
<dbReference type="Proteomes" id="UP000475117">
    <property type="component" value="Chromosome"/>
</dbReference>
<gene>
    <name evidence="6 10" type="primary">rplF</name>
    <name evidence="10" type="ORF">G3M56_004420</name>
</gene>
<dbReference type="InterPro" id="IPR020040">
    <property type="entry name" value="Ribosomal_uL6_a/b-dom"/>
</dbReference>
<protein>
    <recommendedName>
        <fullName evidence="6">Large ribosomal subunit protein uL6</fullName>
    </recommendedName>
</protein>
<dbReference type="PANTHER" id="PTHR11655:SF14">
    <property type="entry name" value="LARGE RIBOSOMAL SUBUNIT PROTEIN UL6M"/>
    <property type="match status" value="1"/>
</dbReference>
<dbReference type="RefSeq" id="WP_164364535.1">
    <property type="nucleotide sequence ID" value="NZ_CP066776.1"/>
</dbReference>
<dbReference type="Gene3D" id="3.90.930.12">
    <property type="entry name" value="Ribosomal protein L6, alpha-beta domain"/>
    <property type="match status" value="2"/>
</dbReference>
<feature type="domain" description="Large ribosomal subunit protein uL6 alpha-beta" evidence="9">
    <location>
        <begin position="92"/>
        <end position="165"/>
    </location>
</feature>
<reference evidence="10 11" key="1">
    <citation type="submission" date="2020-12" db="EMBL/GenBank/DDBJ databases">
        <title>Sulforoseuscoccus oceanibium gen. nov., sp. nov., a representative of the phylum Verrucomicrobia with special cytoplasmic membrane, and proposal of Sulforoseuscoccusaceae fam. nov.</title>
        <authorList>
            <person name="Xi F."/>
        </authorList>
    </citation>
    <scope>NUCLEOTIDE SEQUENCE [LARGE SCALE GENOMIC DNA]</scope>
    <source>
        <strain evidence="10 11">T37</strain>
    </source>
</reference>
<evidence type="ECO:0000256" key="1">
    <source>
        <dbReference type="ARBA" id="ARBA00009356"/>
    </source>
</evidence>
<dbReference type="PANTHER" id="PTHR11655">
    <property type="entry name" value="60S/50S RIBOSOMAL PROTEIN L6/L9"/>
    <property type="match status" value="1"/>
</dbReference>
<evidence type="ECO:0000256" key="5">
    <source>
        <dbReference type="ARBA" id="ARBA00023274"/>
    </source>
</evidence>
<evidence type="ECO:0000256" key="2">
    <source>
        <dbReference type="ARBA" id="ARBA00022730"/>
    </source>
</evidence>
<dbReference type="AlphaFoldDB" id="A0A6B3L8U1"/>
<dbReference type="HAMAP" id="MF_01365_B">
    <property type="entry name" value="Ribosomal_uL6_B"/>
    <property type="match status" value="1"/>
</dbReference>
<dbReference type="InterPro" id="IPR000702">
    <property type="entry name" value="Ribosomal_uL6-like"/>
</dbReference>
<evidence type="ECO:0000256" key="3">
    <source>
        <dbReference type="ARBA" id="ARBA00022884"/>
    </source>
</evidence>
<organism evidence="10 11">
    <name type="scientific">Sulfuriroseicoccus oceanibius</name>
    <dbReference type="NCBI Taxonomy" id="2707525"/>
    <lineage>
        <taxon>Bacteria</taxon>
        <taxon>Pseudomonadati</taxon>
        <taxon>Verrucomicrobiota</taxon>
        <taxon>Verrucomicrobiia</taxon>
        <taxon>Verrucomicrobiales</taxon>
        <taxon>Verrucomicrobiaceae</taxon>
        <taxon>Sulfuriroseicoccus</taxon>
    </lineage>
</organism>
<proteinExistence type="inferred from homology"/>
<evidence type="ECO:0000256" key="6">
    <source>
        <dbReference type="HAMAP-Rule" id="MF_01365"/>
    </source>
</evidence>
<evidence type="ECO:0000256" key="7">
    <source>
        <dbReference type="RuleBase" id="RU003869"/>
    </source>
</evidence>
<dbReference type="PRINTS" id="PR00059">
    <property type="entry name" value="RIBOSOMALL6"/>
</dbReference>
<dbReference type="SUPFAM" id="SSF56053">
    <property type="entry name" value="Ribosomal protein L6"/>
    <property type="match status" value="2"/>
</dbReference>
<dbReference type="GO" id="GO:0019843">
    <property type="term" value="F:rRNA binding"/>
    <property type="evidence" value="ECO:0007669"/>
    <property type="project" value="UniProtKB-UniRule"/>
</dbReference>
<keyword evidence="5 6" id="KW-0687">Ribonucleoprotein</keyword>
<feature type="domain" description="Large ribosomal subunit protein uL6 alpha-beta" evidence="9">
    <location>
        <begin position="11"/>
        <end position="83"/>
    </location>
</feature>
<comment type="function">
    <text evidence="6 8">This protein binds to the 23S rRNA, and is important in its secondary structure. It is located near the subunit interface in the base of the L7/L12 stalk, and near the tRNA binding site of the peptidyltransferase center.</text>
</comment>
<evidence type="ECO:0000256" key="8">
    <source>
        <dbReference type="RuleBase" id="RU003870"/>
    </source>
</evidence>
<evidence type="ECO:0000313" key="11">
    <source>
        <dbReference type="Proteomes" id="UP000475117"/>
    </source>
</evidence>
<accession>A0A6B3L8U1</accession>
<dbReference type="GO" id="GO:0003735">
    <property type="term" value="F:structural constituent of ribosome"/>
    <property type="evidence" value="ECO:0007669"/>
    <property type="project" value="UniProtKB-UniRule"/>
</dbReference>
<dbReference type="NCBIfam" id="TIGR03654">
    <property type="entry name" value="L6_bact"/>
    <property type="match status" value="1"/>
</dbReference>
<name>A0A6B3L8U1_9BACT</name>
<keyword evidence="2 6" id="KW-0699">rRNA-binding</keyword>
<keyword evidence="3 6" id="KW-0694">RNA-binding</keyword>